<dbReference type="SUPFAM" id="SSF51445">
    <property type="entry name" value="(Trans)glycosidases"/>
    <property type="match status" value="3"/>
</dbReference>
<dbReference type="InterPro" id="IPR013780">
    <property type="entry name" value="Glyco_hydro_b"/>
</dbReference>
<protein>
    <submittedName>
        <fullName evidence="5">4F2 cell-surface antigen heavy chain</fullName>
    </submittedName>
</protein>
<keyword evidence="6" id="KW-1185">Reference proteome</keyword>
<keyword evidence="2" id="KW-0472">Membrane</keyword>
<evidence type="ECO:0000259" key="3">
    <source>
        <dbReference type="Pfam" id="PF00128"/>
    </source>
</evidence>
<evidence type="ECO:0000256" key="1">
    <source>
        <dbReference type="SAM" id="MobiDB-lite"/>
    </source>
</evidence>
<dbReference type="Proteomes" id="UP000830375">
    <property type="component" value="Unassembled WGS sequence"/>
</dbReference>
<keyword evidence="2" id="KW-0812">Transmembrane</keyword>
<dbReference type="PANTHER" id="PTHR46673">
    <property type="entry name" value="4F2 CELL-SURFACE ANTIGEN HEAVY CHAIN"/>
    <property type="match status" value="1"/>
</dbReference>
<dbReference type="InterPro" id="IPR006047">
    <property type="entry name" value="GH13_cat_dom"/>
</dbReference>
<sequence>MNKDDDMKEVELNEMDQEKQPMTGETPTGTEKNGCVKVKVPEDTEAPRCKPIPEMHWWNEGPLYQISDLDAFSEKGLKGVEEKLDYLNQIKVKGLVLGPIHTVQENQLSTLELTSINPEFGSEEEACIYWLNKGVDGIFLSHLNEIANTEAWPSVQGIFNKTDATKKRALMGSVTGLITDDVSHLLNRSSVDLLLTGLLDPLEPGVRQAAVIQTLYSDHLQTSLGWSLSGRAQGSLASRSPAVPVRLYQMLLFTLPGTPVFSAGDEVGLKAGEKPEAMWDLESQTEDDNSTAKTIQEERTAVRDFFKTLSDLRGKERSLLHGDYISLYSSPTSLAFLRLWDQSERFVVALNWGSDSVTMTLTNSDLPAEAVVRVSTDTENLAVDTKVSVEKKWIRKKQLMTRETQKNGCVKVTVPENSGAKYTGLSKDELIKVAGTAGWVRIRWALLVLFFLGWVGMLAGAVVLIVHAPRCKPIPEMNWWNEGLLYQISDVKAFSEKGLKGVEEQLDYMSQMKVKGLVLGPIHTVQANQLDTLNLVRVKSEVATENDLESLLNQANKKGISVVLNLTPNYENGSVWFDNVTAVAEKIRVSADKKEEIVKEGLFCGGALIGSVTRLSADYVSLVLNRSGVDLLLTGLADPAESGQKQARGIKKLYSSHQQTNLGWSLSGPSLGSLASRSKAVPVRLYQMLLFTLPGTPVFSAGDEVGLKTGEKPQIMWDLENPVEENNAAAKTLQEERIAVRNFFKTLSDLRGRERSLLHGEYVSLNSSSTSLAFRRLWDQSDRFLTAMNWGNDTVTMNLASSDLPDQARVRLTTDTKNLAVDSMVSLEKLQLGPKQAVLLSYPYVGQEKEDSRVNRLYHPQALFLFYDLLFLPPSQ</sequence>
<gene>
    <name evidence="5" type="ORF">H4Q32_001802</name>
</gene>
<evidence type="ECO:0000313" key="5">
    <source>
        <dbReference type="EMBL" id="KAI2662845.1"/>
    </source>
</evidence>
<dbReference type="InterPro" id="IPR017853">
    <property type="entry name" value="GH"/>
</dbReference>
<feature type="transmembrane region" description="Helical" evidence="2">
    <location>
        <begin position="444"/>
        <end position="468"/>
    </location>
</feature>
<evidence type="ECO:0000256" key="2">
    <source>
        <dbReference type="SAM" id="Phobius"/>
    </source>
</evidence>
<dbReference type="InterPro" id="IPR042280">
    <property type="entry name" value="SLC3A2"/>
</dbReference>
<dbReference type="Gene3D" id="3.20.20.80">
    <property type="entry name" value="Glycosidases"/>
    <property type="match status" value="4"/>
</dbReference>
<feature type="compositionally biased region" description="Basic and acidic residues" evidence="1">
    <location>
        <begin position="1"/>
        <end position="19"/>
    </location>
</feature>
<evidence type="ECO:0000259" key="4">
    <source>
        <dbReference type="Pfam" id="PF16028"/>
    </source>
</evidence>
<feature type="region of interest" description="Disordered" evidence="1">
    <location>
        <begin position="1"/>
        <end position="35"/>
    </location>
</feature>
<feature type="domain" description="Glycosyl hydrolase family 13 catalytic" evidence="3">
    <location>
        <begin position="499"/>
        <end position="582"/>
    </location>
</feature>
<reference evidence="5 6" key="1">
    <citation type="submission" date="2022-01" db="EMBL/GenBank/DDBJ databases">
        <title>A high-quality chromosome-level genome assembly of rohu carp, Labeo rohita.</title>
        <authorList>
            <person name="Arick M.A. II"/>
            <person name="Hsu C.-Y."/>
            <person name="Magbanua Z."/>
            <person name="Pechanova O."/>
            <person name="Grover C."/>
            <person name="Miller E."/>
            <person name="Thrash A."/>
            <person name="Ezzel L."/>
            <person name="Alam S."/>
            <person name="Benzie J."/>
            <person name="Hamilton M."/>
            <person name="Karsi A."/>
            <person name="Lawrence M.L."/>
            <person name="Peterson D.G."/>
        </authorList>
    </citation>
    <scope>NUCLEOTIDE SEQUENCE [LARGE SCALE GENOMIC DNA]</scope>
    <source>
        <strain evidence="6">BAU-BD-2019</strain>
        <tissue evidence="5">Blood</tissue>
    </source>
</reference>
<dbReference type="EMBL" id="JACTAM010000007">
    <property type="protein sequence ID" value="KAI2662845.1"/>
    <property type="molecule type" value="Genomic_DNA"/>
</dbReference>
<dbReference type="PANTHER" id="PTHR46673:SF3">
    <property type="entry name" value="SOLUTE CARRIER FAMILY 3 (AMINO ACID TRANSPORTER HEAVY CHAIN), MEMBER 2A-RELATED"/>
    <property type="match status" value="1"/>
</dbReference>
<dbReference type="Pfam" id="PF00128">
    <property type="entry name" value="Alpha-amylase"/>
    <property type="match status" value="1"/>
</dbReference>
<organism evidence="5 6">
    <name type="scientific">Labeo rohita</name>
    <name type="common">Indian major carp</name>
    <name type="synonym">Cyprinus rohita</name>
    <dbReference type="NCBI Taxonomy" id="84645"/>
    <lineage>
        <taxon>Eukaryota</taxon>
        <taxon>Metazoa</taxon>
        <taxon>Chordata</taxon>
        <taxon>Craniata</taxon>
        <taxon>Vertebrata</taxon>
        <taxon>Euteleostomi</taxon>
        <taxon>Actinopterygii</taxon>
        <taxon>Neopterygii</taxon>
        <taxon>Teleostei</taxon>
        <taxon>Ostariophysi</taxon>
        <taxon>Cypriniformes</taxon>
        <taxon>Cyprinidae</taxon>
        <taxon>Labeoninae</taxon>
        <taxon>Labeonini</taxon>
        <taxon>Labeo</taxon>
    </lineage>
</organism>
<accession>A0ABQ8MIZ4</accession>
<name>A0ABQ8MIZ4_LABRO</name>
<comment type="caution">
    <text evidence="5">The sequence shown here is derived from an EMBL/GenBank/DDBJ whole genome shotgun (WGS) entry which is preliminary data.</text>
</comment>
<evidence type="ECO:0000313" key="6">
    <source>
        <dbReference type="Proteomes" id="UP000830375"/>
    </source>
</evidence>
<dbReference type="InterPro" id="IPR031984">
    <property type="entry name" value="SLC3A2_N"/>
</dbReference>
<feature type="domain" description="Solute carrier family 3 member 2 N-terminal" evidence="4">
    <location>
        <begin position="416"/>
        <end position="486"/>
    </location>
</feature>
<dbReference type="Gene3D" id="2.60.40.1180">
    <property type="entry name" value="Golgi alpha-mannosidase II"/>
    <property type="match status" value="2"/>
</dbReference>
<proteinExistence type="predicted"/>
<dbReference type="Pfam" id="PF16028">
    <property type="entry name" value="SLC3A2_N"/>
    <property type="match status" value="1"/>
</dbReference>
<keyword evidence="2" id="KW-1133">Transmembrane helix</keyword>